<dbReference type="Gene3D" id="1.10.490.10">
    <property type="entry name" value="Globins"/>
    <property type="match status" value="1"/>
</dbReference>
<feature type="domain" description="Iron-binding zinc finger CDGSH type" evidence="8">
    <location>
        <begin position="147"/>
        <end position="196"/>
    </location>
</feature>
<dbReference type="GO" id="GO:0051537">
    <property type="term" value="F:2 iron, 2 sulfur cluster binding"/>
    <property type="evidence" value="ECO:0007669"/>
    <property type="project" value="UniProtKB-KW"/>
</dbReference>
<dbReference type="InterPro" id="IPR042216">
    <property type="entry name" value="MitoNEET_CISD"/>
</dbReference>
<evidence type="ECO:0000256" key="2">
    <source>
        <dbReference type="ARBA" id="ARBA00022617"/>
    </source>
</evidence>
<keyword evidence="3" id="KW-0001">2Fe-2S</keyword>
<dbReference type="Proteomes" id="UP000236754">
    <property type="component" value="Unassembled WGS sequence"/>
</dbReference>
<name>A0A1H6C8Z8_9ACTN</name>
<dbReference type="InterPro" id="IPR009050">
    <property type="entry name" value="Globin-like_sf"/>
</dbReference>
<dbReference type="GO" id="GO:0019825">
    <property type="term" value="F:oxygen binding"/>
    <property type="evidence" value="ECO:0007669"/>
    <property type="project" value="InterPro"/>
</dbReference>
<dbReference type="PANTHER" id="PTHR46491:SF3">
    <property type="entry name" value="CDGSH IRON-SULFUR DOMAIN-CONTAINING PROTEIN 3, MITOCHONDRIAL"/>
    <property type="match status" value="1"/>
</dbReference>
<dbReference type="CDD" id="cd14775">
    <property type="entry name" value="TrHb2_O-like"/>
    <property type="match status" value="1"/>
</dbReference>
<evidence type="ECO:0000256" key="5">
    <source>
        <dbReference type="ARBA" id="ARBA00023004"/>
    </source>
</evidence>
<dbReference type="Pfam" id="PF09360">
    <property type="entry name" value="zf-CDGSH"/>
    <property type="match status" value="2"/>
</dbReference>
<evidence type="ECO:0000313" key="10">
    <source>
        <dbReference type="Proteomes" id="UP000236754"/>
    </source>
</evidence>
<dbReference type="Pfam" id="PF01152">
    <property type="entry name" value="Bac_globin"/>
    <property type="match status" value="1"/>
</dbReference>
<dbReference type="AlphaFoldDB" id="A0A1H6C8Z8"/>
<evidence type="ECO:0000259" key="8">
    <source>
        <dbReference type="SMART" id="SM00704"/>
    </source>
</evidence>
<dbReference type="EMBL" id="FNVU01000008">
    <property type="protein sequence ID" value="SEG69378.1"/>
    <property type="molecule type" value="Genomic_DNA"/>
</dbReference>
<dbReference type="GO" id="GO:0020037">
    <property type="term" value="F:heme binding"/>
    <property type="evidence" value="ECO:0007669"/>
    <property type="project" value="InterPro"/>
</dbReference>
<protein>
    <submittedName>
        <fullName evidence="9">Truncated hemoglobin YjbI</fullName>
    </submittedName>
</protein>
<dbReference type="SUPFAM" id="SSF46458">
    <property type="entry name" value="Globin-like"/>
    <property type="match status" value="1"/>
</dbReference>
<dbReference type="GO" id="GO:0046872">
    <property type="term" value="F:metal ion binding"/>
    <property type="evidence" value="ECO:0007669"/>
    <property type="project" value="UniProtKB-KW"/>
</dbReference>
<dbReference type="InterPro" id="IPR052950">
    <property type="entry name" value="CISD"/>
</dbReference>
<dbReference type="GO" id="GO:0005737">
    <property type="term" value="C:cytoplasm"/>
    <property type="evidence" value="ECO:0007669"/>
    <property type="project" value="UniProtKB-ARBA"/>
</dbReference>
<dbReference type="InterPro" id="IPR012292">
    <property type="entry name" value="Globin/Proto"/>
</dbReference>
<keyword evidence="2" id="KW-0349">Heme</keyword>
<keyword evidence="6" id="KW-0411">Iron-sulfur</keyword>
<reference evidence="9 10" key="1">
    <citation type="submission" date="2016-10" db="EMBL/GenBank/DDBJ databases">
        <authorList>
            <person name="de Groot N.N."/>
        </authorList>
    </citation>
    <scope>NUCLEOTIDE SEQUENCE [LARGE SCALE GENOMIC DNA]</scope>
    <source>
        <strain evidence="9 10">CGMCC 4.2023</strain>
    </source>
</reference>
<evidence type="ECO:0000256" key="3">
    <source>
        <dbReference type="ARBA" id="ARBA00022714"/>
    </source>
</evidence>
<evidence type="ECO:0000313" key="9">
    <source>
        <dbReference type="EMBL" id="SEG69378.1"/>
    </source>
</evidence>
<dbReference type="SMART" id="SM00704">
    <property type="entry name" value="ZnF_CDGSH"/>
    <property type="match status" value="2"/>
</dbReference>
<accession>A0A1H6C8Z8</accession>
<feature type="domain" description="Iron-binding zinc finger CDGSH type" evidence="8">
    <location>
        <begin position="309"/>
        <end position="351"/>
    </location>
</feature>
<organism evidence="9 10">
    <name type="scientific">Actinacidiphila yanglinensis</name>
    <dbReference type="NCBI Taxonomy" id="310779"/>
    <lineage>
        <taxon>Bacteria</taxon>
        <taxon>Bacillati</taxon>
        <taxon>Actinomycetota</taxon>
        <taxon>Actinomycetes</taxon>
        <taxon>Kitasatosporales</taxon>
        <taxon>Streptomycetaceae</taxon>
        <taxon>Actinacidiphila</taxon>
    </lineage>
</organism>
<dbReference type="InterPro" id="IPR010693">
    <property type="entry name" value="Divergent_4Fe-4S_mono-cluster"/>
</dbReference>
<evidence type="ECO:0000256" key="4">
    <source>
        <dbReference type="ARBA" id="ARBA00022723"/>
    </source>
</evidence>
<dbReference type="Pfam" id="PF06902">
    <property type="entry name" value="Fer4_19"/>
    <property type="match status" value="1"/>
</dbReference>
<keyword evidence="4" id="KW-0479">Metal-binding</keyword>
<proteinExistence type="predicted"/>
<dbReference type="InterPro" id="IPR018967">
    <property type="entry name" value="FeS-contain_CDGSH-typ"/>
</dbReference>
<dbReference type="InterPro" id="IPR001486">
    <property type="entry name" value="Hemoglobin_trunc"/>
</dbReference>
<keyword evidence="5" id="KW-0408">Iron</keyword>
<dbReference type="Gene3D" id="3.40.5.90">
    <property type="entry name" value="CDGSH iron-sulfur domain, mitoNEET-type"/>
    <property type="match status" value="2"/>
</dbReference>
<evidence type="ECO:0000256" key="7">
    <source>
        <dbReference type="SAM" id="MobiDB-lite"/>
    </source>
</evidence>
<keyword evidence="1" id="KW-0813">Transport</keyword>
<dbReference type="RefSeq" id="WP_235032216.1">
    <property type="nucleotide sequence ID" value="NZ_FNVU01000008.1"/>
</dbReference>
<keyword evidence="10" id="KW-1185">Reference proteome</keyword>
<gene>
    <name evidence="9" type="ORF">SAMN05216223_108177</name>
</gene>
<feature type="region of interest" description="Disordered" evidence="7">
    <location>
        <begin position="509"/>
        <end position="533"/>
    </location>
</feature>
<dbReference type="PANTHER" id="PTHR46491">
    <property type="entry name" value="CDGSH IRON SULFUR DOMAIN PROTEIN HOMOLOG"/>
    <property type="match status" value="1"/>
</dbReference>
<evidence type="ECO:0000256" key="1">
    <source>
        <dbReference type="ARBA" id="ARBA00022448"/>
    </source>
</evidence>
<feature type="region of interest" description="Disordered" evidence="7">
    <location>
        <begin position="50"/>
        <end position="78"/>
    </location>
</feature>
<sequence>MTESSPDTGVGPRSLTALLHEATALAGALTGADAERLTASVLRPLSAAVERLPADPAGTPHEPPEPPKSPAAAAPSEAAAGERLWALAQEATRLRTHPEAPAGLVEAAAALQDLVRTQGDGDTAARRLAELRRLQERLPAAVVPVPDGPYLVTNAEDVTDHLGEPVAVTPTTALCRCGASARKPLCDGSHATSGFTSTKDPHRVPDRRDTHVGQQVDVLDNRGTCQHSGYCTDRLATVFHQQGDTFVTPSGGRMDEIVRAVRDCPSGALSFAIDGAEARDTVDHHGTRPPAIEVTKDGPYRVTGAVPLVRPDGAPVERNQGASLEHYALCRCGRSQNKPFCSGMHWYVGFRDPAPDAEHRPTVFEWAGGLPALERMTRLFYEKHVPQDPLLAPLFATMSPDHPQRVAKWLGEVFGGPARYSEEYGGYTRMVSQHVGKGLTEEQRARWVQLLTRSAQEAGLPNDPEFRSAFGAYIEWGSRLAVENSQTGATPPPNMPMPHWDWHTAAGAPGSRVSALAPPAAETGPPPALPADGEQVRFGEHVKPLFRSMDRQSMTFVFDLWSHEDVSRHADAILQRLRAGTMPCDGAWPADRIDAFARWIDDGRQP</sequence>
<evidence type="ECO:0000256" key="6">
    <source>
        <dbReference type="ARBA" id="ARBA00023014"/>
    </source>
</evidence>